<protein>
    <recommendedName>
        <fullName evidence="7">Methionine synthase</fullName>
        <ecNumber evidence="6">2.1.1.13</ecNumber>
    </recommendedName>
    <alternativeName>
        <fullName evidence="18">5-methyltetrahydrofolate--homocysteine methyltransferase</fullName>
    </alternativeName>
</protein>
<comment type="pathway">
    <text evidence="4">Amino-acid biosynthesis; L-methionine biosynthesis via de novo pathway; L-methionine from L-homocysteine (MetH route): step 1/1.</text>
</comment>
<evidence type="ECO:0000256" key="4">
    <source>
        <dbReference type="ARBA" id="ARBA00005178"/>
    </source>
</evidence>
<name>A0A1Y2L038_9PROT</name>
<evidence type="ECO:0000256" key="10">
    <source>
        <dbReference type="ARBA" id="ARBA00022628"/>
    </source>
</evidence>
<dbReference type="PROSITE" id="PS50970">
    <property type="entry name" value="HCY"/>
    <property type="match status" value="1"/>
</dbReference>
<evidence type="ECO:0000256" key="11">
    <source>
        <dbReference type="ARBA" id="ARBA00022679"/>
    </source>
</evidence>
<dbReference type="InterPro" id="IPR050554">
    <property type="entry name" value="Met_Synthase/Corrinoid"/>
</dbReference>
<evidence type="ECO:0000259" key="20">
    <source>
        <dbReference type="PROSITE" id="PS50970"/>
    </source>
</evidence>
<comment type="caution">
    <text evidence="21">The sequence shown here is derived from an EMBL/GenBank/DDBJ whole genome shotgun (WGS) entry which is preliminary data.</text>
</comment>
<evidence type="ECO:0000313" key="22">
    <source>
        <dbReference type="Proteomes" id="UP000193391"/>
    </source>
</evidence>
<feature type="binding site" evidence="19">
    <location>
        <position position="250"/>
    </location>
    <ligand>
        <name>Zn(2+)</name>
        <dbReference type="ChEBI" id="CHEBI:29105"/>
    </ligand>
</feature>
<keyword evidence="9" id="KW-0028">Amino-acid biosynthesis</keyword>
<dbReference type="GO" id="GO:0031419">
    <property type="term" value="F:cobalamin binding"/>
    <property type="evidence" value="ECO:0007669"/>
    <property type="project" value="UniProtKB-KW"/>
</dbReference>
<comment type="catalytic activity">
    <reaction evidence="1">
        <text>(6S)-5-methyl-5,6,7,8-tetrahydrofolate + L-homocysteine = (6S)-5,6,7,8-tetrahydrofolate + L-methionine</text>
        <dbReference type="Rhea" id="RHEA:11172"/>
        <dbReference type="ChEBI" id="CHEBI:18608"/>
        <dbReference type="ChEBI" id="CHEBI:57453"/>
        <dbReference type="ChEBI" id="CHEBI:57844"/>
        <dbReference type="ChEBI" id="CHEBI:58199"/>
        <dbReference type="EC" id="2.1.1.13"/>
    </reaction>
</comment>
<dbReference type="GO" id="GO:0050667">
    <property type="term" value="P:homocysteine metabolic process"/>
    <property type="evidence" value="ECO:0007669"/>
    <property type="project" value="TreeGrafter"/>
</dbReference>
<evidence type="ECO:0000256" key="2">
    <source>
        <dbReference type="ARBA" id="ARBA00001947"/>
    </source>
</evidence>
<evidence type="ECO:0000256" key="17">
    <source>
        <dbReference type="ARBA" id="ARBA00025552"/>
    </source>
</evidence>
<keyword evidence="13 19" id="KW-0479">Metal-binding</keyword>
<dbReference type="FunFam" id="3.20.20.330:FF:000001">
    <property type="entry name" value="Methionine synthase"/>
    <property type="match status" value="1"/>
</dbReference>
<dbReference type="GO" id="GO:0005829">
    <property type="term" value="C:cytosol"/>
    <property type="evidence" value="ECO:0007669"/>
    <property type="project" value="TreeGrafter"/>
</dbReference>
<dbReference type="STRING" id="1293891.TMES_11575"/>
<dbReference type="GO" id="GO:0008705">
    <property type="term" value="F:methionine synthase activity"/>
    <property type="evidence" value="ECO:0007669"/>
    <property type="project" value="UniProtKB-EC"/>
</dbReference>
<evidence type="ECO:0000256" key="16">
    <source>
        <dbReference type="ARBA" id="ARBA00023285"/>
    </source>
</evidence>
<dbReference type="PANTHER" id="PTHR45833">
    <property type="entry name" value="METHIONINE SYNTHASE"/>
    <property type="match status" value="1"/>
</dbReference>
<keyword evidence="12" id="KW-0949">S-adenosyl-L-methionine</keyword>
<organism evidence="21 22">
    <name type="scientific">Thalassospira mesophila</name>
    <dbReference type="NCBI Taxonomy" id="1293891"/>
    <lineage>
        <taxon>Bacteria</taxon>
        <taxon>Pseudomonadati</taxon>
        <taxon>Pseudomonadota</taxon>
        <taxon>Alphaproteobacteria</taxon>
        <taxon>Rhodospirillales</taxon>
        <taxon>Thalassospiraceae</taxon>
        <taxon>Thalassospira</taxon>
    </lineage>
</organism>
<evidence type="ECO:0000256" key="1">
    <source>
        <dbReference type="ARBA" id="ARBA00001700"/>
    </source>
</evidence>
<feature type="binding site" evidence="19">
    <location>
        <position position="313"/>
    </location>
    <ligand>
        <name>Zn(2+)</name>
        <dbReference type="ChEBI" id="CHEBI:29105"/>
    </ligand>
</feature>
<comment type="similarity">
    <text evidence="5">Belongs to the vitamin-B12 dependent methionine synthase family.</text>
</comment>
<dbReference type="Gene3D" id="3.20.20.330">
    <property type="entry name" value="Homocysteine-binding-like domain"/>
    <property type="match status" value="1"/>
</dbReference>
<accession>A0A1Y2L038</accession>
<evidence type="ECO:0000256" key="14">
    <source>
        <dbReference type="ARBA" id="ARBA00022833"/>
    </source>
</evidence>
<dbReference type="AlphaFoldDB" id="A0A1Y2L038"/>
<evidence type="ECO:0000256" key="13">
    <source>
        <dbReference type="ARBA" id="ARBA00022723"/>
    </source>
</evidence>
<dbReference type="GO" id="GO:0046872">
    <property type="term" value="F:metal ion binding"/>
    <property type="evidence" value="ECO:0007669"/>
    <property type="project" value="UniProtKB-KW"/>
</dbReference>
<dbReference type="GO" id="GO:0046653">
    <property type="term" value="P:tetrahydrofolate metabolic process"/>
    <property type="evidence" value="ECO:0007669"/>
    <property type="project" value="TreeGrafter"/>
</dbReference>
<dbReference type="OrthoDB" id="9803687at2"/>
<evidence type="ECO:0000256" key="18">
    <source>
        <dbReference type="ARBA" id="ARBA00031040"/>
    </source>
</evidence>
<evidence type="ECO:0000256" key="8">
    <source>
        <dbReference type="ARBA" id="ARBA00022603"/>
    </source>
</evidence>
<dbReference type="EC" id="2.1.1.13" evidence="6"/>
<proteinExistence type="inferred from homology"/>
<evidence type="ECO:0000256" key="15">
    <source>
        <dbReference type="ARBA" id="ARBA00023167"/>
    </source>
</evidence>
<keyword evidence="8 19" id="KW-0489">Methyltransferase</keyword>
<comment type="cofactor">
    <cofactor evidence="2 19">
        <name>Zn(2+)</name>
        <dbReference type="ChEBI" id="CHEBI:29105"/>
    </cofactor>
</comment>
<dbReference type="PANTHER" id="PTHR45833:SF1">
    <property type="entry name" value="METHIONINE SYNTHASE"/>
    <property type="match status" value="1"/>
</dbReference>
<comment type="function">
    <text evidence="17">Catalyzes the transfer of a methyl group from methyl-cobalamin to homocysteine, yielding enzyme-bound cob(I)alamin and methionine. Subsequently, remethylates the cofactor using methyltetrahydrofolate.</text>
</comment>
<keyword evidence="10" id="KW-0846">Cobalamin</keyword>
<feature type="binding site" evidence="19">
    <location>
        <position position="314"/>
    </location>
    <ligand>
        <name>Zn(2+)</name>
        <dbReference type="ChEBI" id="CHEBI:29105"/>
    </ligand>
</feature>
<dbReference type="InterPro" id="IPR036589">
    <property type="entry name" value="HCY_dom_sf"/>
</dbReference>
<dbReference type="InterPro" id="IPR003726">
    <property type="entry name" value="HCY_dom"/>
</dbReference>
<dbReference type="EMBL" id="JFKA01000004">
    <property type="protein sequence ID" value="OSQ38455.1"/>
    <property type="molecule type" value="Genomic_DNA"/>
</dbReference>
<keyword evidence="14 19" id="KW-0862">Zinc</keyword>
<evidence type="ECO:0000256" key="3">
    <source>
        <dbReference type="ARBA" id="ARBA00001956"/>
    </source>
</evidence>
<dbReference type="SUPFAM" id="SSF82282">
    <property type="entry name" value="Homocysteine S-methyltransferase"/>
    <property type="match status" value="1"/>
</dbReference>
<evidence type="ECO:0000256" key="6">
    <source>
        <dbReference type="ARBA" id="ARBA00012032"/>
    </source>
</evidence>
<feature type="domain" description="Hcy-binding" evidence="20">
    <location>
        <begin position="8"/>
        <end position="328"/>
    </location>
</feature>
<dbReference type="GO" id="GO:0032259">
    <property type="term" value="P:methylation"/>
    <property type="evidence" value="ECO:0007669"/>
    <property type="project" value="UniProtKB-KW"/>
</dbReference>
<evidence type="ECO:0000256" key="9">
    <source>
        <dbReference type="ARBA" id="ARBA00022605"/>
    </source>
</evidence>
<dbReference type="Proteomes" id="UP000193391">
    <property type="component" value="Unassembled WGS sequence"/>
</dbReference>
<reference evidence="21 22" key="1">
    <citation type="submission" date="2014-03" db="EMBL/GenBank/DDBJ databases">
        <title>The draft genome sequence of Thalassospira mesophila JCM 18969.</title>
        <authorList>
            <person name="Lai Q."/>
            <person name="Shao Z."/>
        </authorList>
    </citation>
    <scope>NUCLEOTIDE SEQUENCE [LARGE SCALE GENOMIC DNA]</scope>
    <source>
        <strain evidence="21 22">JCM 18969</strain>
    </source>
</reference>
<keyword evidence="11 19" id="KW-0808">Transferase</keyword>
<gene>
    <name evidence="21" type="ORF">TMES_11575</name>
</gene>
<evidence type="ECO:0000256" key="5">
    <source>
        <dbReference type="ARBA" id="ARBA00010398"/>
    </source>
</evidence>
<evidence type="ECO:0000256" key="12">
    <source>
        <dbReference type="ARBA" id="ARBA00022691"/>
    </source>
</evidence>
<sequence length="354" mass="38471">MTDRLQRIALLKQRAEKQILILDGAMGTMIQQHKLEEEDYRGERFANWKQDVKGNNDLLSLTRPDIIKDIHLQYIAAGADLNGTNTFSATTIAQADYGMESLAYEINFESAKIARQACDEWEAAHPGDVRFVNGAIGPTNRTASISPDVNNPGYRGVTFDQLCTAYKEAANGLLDGGADTLLVETVFDTLNAKAALFAISEVLEQRGEDVPVMISGTITDASGRTLSGQTTEAFYNSVRHAKPFSIGLNCALGAAQLRPYVVELSRVAECRVSVYPNAGLPNEFGEYDQTDHEMAELVREWAESGLINLLGGCCGTTPAHIRAITDAVKGCAPRKAPKLTPKMRLSGLEPFDAA</sequence>
<evidence type="ECO:0000256" key="19">
    <source>
        <dbReference type="PROSITE-ProRule" id="PRU00333"/>
    </source>
</evidence>
<keyword evidence="15" id="KW-0486">Methionine biosynthesis</keyword>
<keyword evidence="16" id="KW-0170">Cobalt</keyword>
<dbReference type="Pfam" id="PF02574">
    <property type="entry name" value="S-methyl_trans"/>
    <property type="match status" value="1"/>
</dbReference>
<keyword evidence="22" id="KW-1185">Reference proteome</keyword>
<evidence type="ECO:0000313" key="21">
    <source>
        <dbReference type="EMBL" id="OSQ38455.1"/>
    </source>
</evidence>
<dbReference type="RefSeq" id="WP_085582631.1">
    <property type="nucleotide sequence ID" value="NZ_JFKA01000004.1"/>
</dbReference>
<comment type="cofactor">
    <cofactor evidence="3">
        <name>methylcob(III)alamin</name>
        <dbReference type="ChEBI" id="CHEBI:28115"/>
    </cofactor>
</comment>
<evidence type="ECO:0000256" key="7">
    <source>
        <dbReference type="ARBA" id="ARBA00013998"/>
    </source>
</evidence>